<dbReference type="EMBL" id="JAAGOA010000004">
    <property type="protein sequence ID" value="NEE00026.1"/>
    <property type="molecule type" value="Genomic_DNA"/>
</dbReference>
<dbReference type="SUPFAM" id="SSF47240">
    <property type="entry name" value="Ferritin-like"/>
    <property type="match status" value="1"/>
</dbReference>
<sequence length="154" mass="16046">MTPPDTPAPDGEPDPADTVLAAVQAALAGEHACVYGYGVVGAFLDGDEQAAAQRALETHEAQRDALYDQVVALEASPEAALPSYALPFQVDDASSARELAAVLEERLAAVYVDLVATASAEELRSLAADSVIAAARARLRWTDDIPAFPGLDGR</sequence>
<feature type="coiled-coil region" evidence="1">
    <location>
        <begin position="49"/>
        <end position="76"/>
    </location>
</feature>
<keyword evidence="1" id="KW-0175">Coiled coil</keyword>
<dbReference type="InterPro" id="IPR009078">
    <property type="entry name" value="Ferritin-like_SF"/>
</dbReference>
<comment type="caution">
    <text evidence="3">The sequence shown here is derived from an EMBL/GenBank/DDBJ whole genome shotgun (WGS) entry which is preliminary data.</text>
</comment>
<name>A0A6L9S4G1_9ACTN</name>
<dbReference type="Proteomes" id="UP000475214">
    <property type="component" value="Unassembled WGS sequence"/>
</dbReference>
<dbReference type="AlphaFoldDB" id="A0A6L9S4G1"/>
<dbReference type="CDD" id="cd00657">
    <property type="entry name" value="Ferritin_like"/>
    <property type="match status" value="1"/>
</dbReference>
<gene>
    <name evidence="3" type="ORF">G1H10_07565</name>
</gene>
<feature type="domain" description="DUF4439" evidence="2">
    <location>
        <begin position="22"/>
        <end position="152"/>
    </location>
</feature>
<evidence type="ECO:0000313" key="4">
    <source>
        <dbReference type="Proteomes" id="UP000475214"/>
    </source>
</evidence>
<accession>A0A6L9S4G1</accession>
<evidence type="ECO:0000256" key="1">
    <source>
        <dbReference type="SAM" id="Coils"/>
    </source>
</evidence>
<dbReference type="Gene3D" id="1.20.1260.10">
    <property type="match status" value="1"/>
</dbReference>
<protein>
    <submittedName>
        <fullName evidence="3">Ferritin-like domain-containing protein</fullName>
    </submittedName>
</protein>
<proteinExistence type="predicted"/>
<dbReference type="InterPro" id="IPR012347">
    <property type="entry name" value="Ferritin-like"/>
</dbReference>
<reference evidence="3 4" key="1">
    <citation type="submission" date="2020-02" db="EMBL/GenBank/DDBJ databases">
        <authorList>
            <person name="Li X.-J."/>
            <person name="Han X.-M."/>
        </authorList>
    </citation>
    <scope>NUCLEOTIDE SEQUENCE [LARGE SCALE GENOMIC DNA]</scope>
    <source>
        <strain evidence="3 4">CCTCC AB 2017055</strain>
    </source>
</reference>
<evidence type="ECO:0000259" key="2">
    <source>
        <dbReference type="Pfam" id="PF14530"/>
    </source>
</evidence>
<dbReference type="Pfam" id="PF14530">
    <property type="entry name" value="DUF4439"/>
    <property type="match status" value="1"/>
</dbReference>
<keyword evidence="4" id="KW-1185">Reference proteome</keyword>
<evidence type="ECO:0000313" key="3">
    <source>
        <dbReference type="EMBL" id="NEE00026.1"/>
    </source>
</evidence>
<dbReference type="InterPro" id="IPR029447">
    <property type="entry name" value="DUF4439"/>
</dbReference>
<organism evidence="3 4">
    <name type="scientific">Phytoactinopolyspora halotolerans</name>
    <dbReference type="NCBI Taxonomy" id="1981512"/>
    <lineage>
        <taxon>Bacteria</taxon>
        <taxon>Bacillati</taxon>
        <taxon>Actinomycetota</taxon>
        <taxon>Actinomycetes</taxon>
        <taxon>Jiangellales</taxon>
        <taxon>Jiangellaceae</taxon>
        <taxon>Phytoactinopolyspora</taxon>
    </lineage>
</organism>